<dbReference type="EMBL" id="WLYX01000001">
    <property type="protein sequence ID" value="MTD32720.1"/>
    <property type="molecule type" value="Genomic_DNA"/>
</dbReference>
<comment type="caution">
    <text evidence="3">The sequence shown here is derived from an EMBL/GenBank/DDBJ whole genome shotgun (WGS) entry which is preliminary data.</text>
</comment>
<dbReference type="PANTHER" id="PTHR37483:SF1">
    <property type="entry name" value="UPF0125 PROTEIN RATB"/>
    <property type="match status" value="1"/>
</dbReference>
<dbReference type="PANTHER" id="PTHR37483">
    <property type="entry name" value="UPF0125 PROTEIN RATB"/>
    <property type="match status" value="1"/>
</dbReference>
<dbReference type="InterPro" id="IPR005346">
    <property type="entry name" value="RnfH"/>
</dbReference>
<name>A0A844GBI9_9NEIS</name>
<dbReference type="InterPro" id="IPR016155">
    <property type="entry name" value="Mopterin_synth/thiamin_S_b"/>
</dbReference>
<dbReference type="NCBIfam" id="NF002490">
    <property type="entry name" value="PRK01777.1"/>
    <property type="match status" value="1"/>
</dbReference>
<dbReference type="Gene3D" id="3.10.20.280">
    <property type="entry name" value="RnfH-like"/>
    <property type="match status" value="1"/>
</dbReference>
<evidence type="ECO:0000313" key="3">
    <source>
        <dbReference type="EMBL" id="MTD32720.1"/>
    </source>
</evidence>
<dbReference type="SUPFAM" id="SSF54285">
    <property type="entry name" value="MoaD/ThiS"/>
    <property type="match status" value="1"/>
</dbReference>
<organism evidence="3 4">
    <name type="scientific">Paludibacterium denitrificans</name>
    <dbReference type="NCBI Taxonomy" id="2675226"/>
    <lineage>
        <taxon>Bacteria</taxon>
        <taxon>Pseudomonadati</taxon>
        <taxon>Pseudomonadota</taxon>
        <taxon>Betaproteobacteria</taxon>
        <taxon>Neisseriales</taxon>
        <taxon>Chromobacteriaceae</taxon>
        <taxon>Paludibacterium</taxon>
    </lineage>
</organism>
<gene>
    <name evidence="3" type="ORF">GKE73_03710</name>
</gene>
<proteinExistence type="inferred from homology"/>
<dbReference type="Proteomes" id="UP000446658">
    <property type="component" value="Unassembled WGS sequence"/>
</dbReference>
<dbReference type="Pfam" id="PF03658">
    <property type="entry name" value="Ub-RnfH"/>
    <property type="match status" value="1"/>
</dbReference>
<dbReference type="InterPro" id="IPR037021">
    <property type="entry name" value="RnfH_sf"/>
</dbReference>
<evidence type="ECO:0000256" key="2">
    <source>
        <dbReference type="HAMAP-Rule" id="MF_00460"/>
    </source>
</evidence>
<evidence type="ECO:0000313" key="4">
    <source>
        <dbReference type="Proteomes" id="UP000446658"/>
    </source>
</evidence>
<dbReference type="AlphaFoldDB" id="A0A844GBI9"/>
<keyword evidence="4" id="KW-1185">Reference proteome</keyword>
<dbReference type="RefSeq" id="WP_230369234.1">
    <property type="nucleotide sequence ID" value="NZ_WLYX01000001.1"/>
</dbReference>
<reference evidence="3 4" key="1">
    <citation type="submission" date="2019-11" db="EMBL/GenBank/DDBJ databases">
        <title>Draft genome sequence of Paludibacterium sp. dN18-1.</title>
        <authorList>
            <person name="Im W.-T."/>
        </authorList>
    </citation>
    <scope>NUCLEOTIDE SEQUENCE [LARGE SCALE GENOMIC DNA]</scope>
    <source>
        <strain evidence="4">dN 18-1</strain>
    </source>
</reference>
<sequence>MTESIVVEVAYASPQRQVILSVQVEAGCPALVAVQRSGICEMFPELDGHALSLGIFGRAIKPEQPLRAKDRVEIYRPLIADPKEVRRRRAEQGKAMRKGGTK</sequence>
<evidence type="ECO:0000256" key="1">
    <source>
        <dbReference type="ARBA" id="ARBA00010645"/>
    </source>
</evidence>
<dbReference type="HAMAP" id="MF_00460">
    <property type="entry name" value="UPF0125_RnfH"/>
    <property type="match status" value="1"/>
</dbReference>
<comment type="similarity">
    <text evidence="1 2">Belongs to the UPF0125 (RnfH) family.</text>
</comment>
<protein>
    <recommendedName>
        <fullName evidence="2">UPF0125 protein GKE73_03710</fullName>
    </recommendedName>
</protein>
<accession>A0A844GBI9</accession>